<evidence type="ECO:0000313" key="3">
    <source>
        <dbReference type="Proteomes" id="UP000024329"/>
    </source>
</evidence>
<dbReference type="InterPro" id="IPR004360">
    <property type="entry name" value="Glyas_Fos-R_dOase_dom"/>
</dbReference>
<dbReference type="GO" id="GO:0051213">
    <property type="term" value="F:dioxygenase activity"/>
    <property type="evidence" value="ECO:0007669"/>
    <property type="project" value="UniProtKB-KW"/>
</dbReference>
<sequence length="274" mass="29345">MGNPVGSFIWYELMTSDSDAAAAFYGSVVGWKIGANVMPEMTGDSGMDYRMIERIDGGGAGCGYTGGVFALDDEMIGQGAKPGWMGYIYVPDVDAKVAEITAEGGAVHVPATTMEGVGRFAMVTDPQGAAFYVMTPEPPADDPDATSDVFSVDKPQTVRWNELVTPDDDAAVAFYTKHFGWAQQGAMPMGPLGDYRFLQLEDVQIGAVMKQADFMPVPGWTYYIGVDDIDRALTAVKDSGGKPMGDPQQIPTGEYTVHAFDPQGAYFGLVGPRR</sequence>
<organism evidence="2 3">
    <name type="scientific">Novosphingobium resinovorum</name>
    <dbReference type="NCBI Taxonomy" id="158500"/>
    <lineage>
        <taxon>Bacteria</taxon>
        <taxon>Pseudomonadati</taxon>
        <taxon>Pseudomonadota</taxon>
        <taxon>Alphaproteobacteria</taxon>
        <taxon>Sphingomonadales</taxon>
        <taxon>Sphingomonadaceae</taxon>
        <taxon>Novosphingobium</taxon>
    </lineage>
</organism>
<dbReference type="SUPFAM" id="SSF54593">
    <property type="entry name" value="Glyoxalase/Bleomycin resistance protein/Dihydroxybiphenyl dioxygenase"/>
    <property type="match status" value="2"/>
</dbReference>
<accession>A0A031K2F8</accession>
<reference evidence="2 3" key="1">
    <citation type="submission" date="2014-03" db="EMBL/GenBank/DDBJ databases">
        <title>Whole genome sequence of Novosphingobium resinovorum KF1.</title>
        <authorList>
            <person name="Gan H.M."/>
            <person name="Gan H.Y."/>
            <person name="Chew T.H."/>
            <person name="Savka M.A."/>
        </authorList>
    </citation>
    <scope>NUCLEOTIDE SEQUENCE [LARGE SCALE GENOMIC DNA]</scope>
    <source>
        <strain evidence="2 3">KF1</strain>
    </source>
</reference>
<dbReference type="PANTHER" id="PTHR33993">
    <property type="entry name" value="GLYOXALASE-RELATED"/>
    <property type="match status" value="1"/>
</dbReference>
<dbReference type="InterPro" id="IPR029068">
    <property type="entry name" value="Glyas_Bleomycin-R_OHBP_Dase"/>
</dbReference>
<dbReference type="InterPro" id="IPR052164">
    <property type="entry name" value="Anthracycline_SecMetBiosynth"/>
</dbReference>
<dbReference type="PATRIC" id="fig|158500.4.peg.1521"/>
<protein>
    <submittedName>
        <fullName evidence="2">Glyoxalase/bleomycin resistance protein/dioxygenase</fullName>
    </submittedName>
</protein>
<name>A0A031K2F8_9SPHN</name>
<gene>
    <name evidence="2" type="ORF">BV97_01485</name>
</gene>
<dbReference type="RefSeq" id="WP_036524580.1">
    <property type="nucleotide sequence ID" value="NZ_JFYZ01000003.1"/>
</dbReference>
<dbReference type="EMBL" id="JFYZ01000003">
    <property type="protein sequence ID" value="EZP83374.1"/>
    <property type="molecule type" value="Genomic_DNA"/>
</dbReference>
<dbReference type="CDD" id="cd07247">
    <property type="entry name" value="SgaA_N_like"/>
    <property type="match status" value="2"/>
</dbReference>
<evidence type="ECO:0000259" key="1">
    <source>
        <dbReference type="PROSITE" id="PS51819"/>
    </source>
</evidence>
<dbReference type="AlphaFoldDB" id="A0A031K2F8"/>
<dbReference type="PROSITE" id="PS51819">
    <property type="entry name" value="VOC"/>
    <property type="match status" value="2"/>
</dbReference>
<dbReference type="eggNOG" id="COG3324">
    <property type="taxonomic scope" value="Bacteria"/>
</dbReference>
<dbReference type="InterPro" id="IPR037523">
    <property type="entry name" value="VOC_core"/>
</dbReference>
<feature type="domain" description="VOC" evidence="1">
    <location>
        <begin position="157"/>
        <end position="272"/>
    </location>
</feature>
<dbReference type="PANTHER" id="PTHR33993:SF14">
    <property type="entry name" value="GB|AAF24581.1"/>
    <property type="match status" value="1"/>
</dbReference>
<proteinExistence type="predicted"/>
<feature type="domain" description="VOC" evidence="1">
    <location>
        <begin position="7"/>
        <end position="136"/>
    </location>
</feature>
<dbReference type="Proteomes" id="UP000024329">
    <property type="component" value="Unassembled WGS sequence"/>
</dbReference>
<comment type="caution">
    <text evidence="2">The sequence shown here is derived from an EMBL/GenBank/DDBJ whole genome shotgun (WGS) entry which is preliminary data.</text>
</comment>
<dbReference type="Gene3D" id="3.10.180.10">
    <property type="entry name" value="2,3-Dihydroxybiphenyl 1,2-Dioxygenase, domain 1"/>
    <property type="match status" value="2"/>
</dbReference>
<keyword evidence="2" id="KW-0223">Dioxygenase</keyword>
<dbReference type="STRING" id="158500.BES08_04695"/>
<keyword evidence="2" id="KW-0560">Oxidoreductase</keyword>
<evidence type="ECO:0000313" key="2">
    <source>
        <dbReference type="EMBL" id="EZP83374.1"/>
    </source>
</evidence>
<dbReference type="Pfam" id="PF00903">
    <property type="entry name" value="Glyoxalase"/>
    <property type="match status" value="2"/>
</dbReference>